<organism evidence="2 3">
    <name type="scientific">Halobacterium litoreum</name>
    <dbReference type="NCBI Taxonomy" id="2039234"/>
    <lineage>
        <taxon>Archaea</taxon>
        <taxon>Methanobacteriati</taxon>
        <taxon>Methanobacteriota</taxon>
        <taxon>Stenosarchaea group</taxon>
        <taxon>Halobacteria</taxon>
        <taxon>Halobacteriales</taxon>
        <taxon>Halobacteriaceae</taxon>
        <taxon>Halobacterium</taxon>
    </lineage>
</organism>
<name>A0ABD5NBP8_9EURY</name>
<dbReference type="EMBL" id="JBHRWN010000002">
    <property type="protein sequence ID" value="MFC3476693.1"/>
    <property type="molecule type" value="Genomic_DNA"/>
</dbReference>
<feature type="region of interest" description="Disordered" evidence="1">
    <location>
        <begin position="1"/>
        <end position="27"/>
    </location>
</feature>
<reference evidence="2 3" key="1">
    <citation type="journal article" date="2019" name="Int. J. Syst. Evol. Microbiol.">
        <title>The Global Catalogue of Microorganisms (GCM) 10K type strain sequencing project: providing services to taxonomists for standard genome sequencing and annotation.</title>
        <authorList>
            <consortium name="The Broad Institute Genomics Platform"/>
            <consortium name="The Broad Institute Genome Sequencing Center for Infectious Disease"/>
            <person name="Wu L."/>
            <person name="Ma J."/>
        </authorList>
    </citation>
    <scope>NUCLEOTIDE SEQUENCE [LARGE SCALE GENOMIC DNA]</scope>
    <source>
        <strain evidence="2 3">CGMCC 1.12562</strain>
    </source>
</reference>
<feature type="compositionally biased region" description="Basic and acidic residues" evidence="1">
    <location>
        <begin position="7"/>
        <end position="23"/>
    </location>
</feature>
<evidence type="ECO:0000256" key="1">
    <source>
        <dbReference type="SAM" id="MobiDB-lite"/>
    </source>
</evidence>
<evidence type="ECO:0000313" key="3">
    <source>
        <dbReference type="Proteomes" id="UP001595660"/>
    </source>
</evidence>
<comment type="caution">
    <text evidence="2">The sequence shown here is derived from an EMBL/GenBank/DDBJ whole genome shotgun (WGS) entry which is preliminary data.</text>
</comment>
<accession>A0ABD5NBP8</accession>
<protein>
    <submittedName>
        <fullName evidence="2">DUF5785 family protein</fullName>
    </submittedName>
</protein>
<sequence length="107" mass="12332">MAEMEDPSGRDWIHDPDGEKGSEGGRNYGMAVLSKMVDEDDDFPLAKDEFVEEFGDWPVRLNHKKVVSVSDIFEHVEDAEFETKIAFHRATGKAMRRANMWEYHPSE</sequence>
<dbReference type="Proteomes" id="UP001595660">
    <property type="component" value="Unassembled WGS sequence"/>
</dbReference>
<dbReference type="RefSeq" id="WP_232572162.1">
    <property type="nucleotide sequence ID" value="NZ_CP089466.1"/>
</dbReference>
<dbReference type="GeneID" id="69117393"/>
<dbReference type="Pfam" id="PF19098">
    <property type="entry name" value="DUF5785"/>
    <property type="match status" value="1"/>
</dbReference>
<keyword evidence="3" id="KW-1185">Reference proteome</keyword>
<dbReference type="AlphaFoldDB" id="A0ABD5NBP8"/>
<evidence type="ECO:0000313" key="2">
    <source>
        <dbReference type="EMBL" id="MFC3476693.1"/>
    </source>
</evidence>
<dbReference type="InterPro" id="IPR043903">
    <property type="entry name" value="DUF5785"/>
</dbReference>
<gene>
    <name evidence="2" type="ORF">ACFOKC_03040</name>
</gene>
<proteinExistence type="predicted"/>